<dbReference type="Proteomes" id="UP000054477">
    <property type="component" value="Unassembled WGS sequence"/>
</dbReference>
<dbReference type="AlphaFoldDB" id="A0A0C9YBG4"/>
<dbReference type="OrthoDB" id="3224367at2759"/>
<reference evidence="1 2" key="1">
    <citation type="submission" date="2014-04" db="EMBL/GenBank/DDBJ databases">
        <authorList>
            <consortium name="DOE Joint Genome Institute"/>
            <person name="Kuo A."/>
            <person name="Kohler A."/>
            <person name="Nagy L.G."/>
            <person name="Floudas D."/>
            <person name="Copeland A."/>
            <person name="Barry K.W."/>
            <person name="Cichocki N."/>
            <person name="Veneault-Fourrey C."/>
            <person name="LaButti K."/>
            <person name="Lindquist E.A."/>
            <person name="Lipzen A."/>
            <person name="Lundell T."/>
            <person name="Morin E."/>
            <person name="Murat C."/>
            <person name="Sun H."/>
            <person name="Tunlid A."/>
            <person name="Henrissat B."/>
            <person name="Grigoriev I.V."/>
            <person name="Hibbett D.S."/>
            <person name="Martin F."/>
            <person name="Nordberg H.P."/>
            <person name="Cantor M.N."/>
            <person name="Hua S.X."/>
        </authorList>
    </citation>
    <scope>NUCLEOTIDE SEQUENCE [LARGE SCALE GENOMIC DNA]</scope>
    <source>
        <strain evidence="1 2">LaAM-08-1</strain>
    </source>
</reference>
<keyword evidence="2" id="KW-1185">Reference proteome</keyword>
<name>A0A0C9YBG4_9AGAR</name>
<evidence type="ECO:0000313" key="2">
    <source>
        <dbReference type="Proteomes" id="UP000054477"/>
    </source>
</evidence>
<accession>A0A0C9YBG4</accession>
<evidence type="ECO:0000313" key="1">
    <source>
        <dbReference type="EMBL" id="KIK07602.1"/>
    </source>
</evidence>
<gene>
    <name evidence="1" type="ORF">K443DRAFT_673183</name>
</gene>
<sequence length="172" mass="18556">MPSLFPSPFPNLPDFNSLLVLGPYHASASIYLSLSLLSDHEGEPIIISPSRSTLLQALQAFNDSWLATNSGAGKISEKLAKVSMFYPPSPTHLCLFLSMLHANLTKESDTGAAFLHPKTTRALPPSLLVLLEPSSYFLSSSSSESPYTLSSYLNLIARVFASIAGLKRNSAQ</sequence>
<dbReference type="EMBL" id="KN838546">
    <property type="protein sequence ID" value="KIK07602.1"/>
    <property type="molecule type" value="Genomic_DNA"/>
</dbReference>
<dbReference type="HOGENOM" id="CLU_1555495_0_0_1"/>
<protein>
    <submittedName>
        <fullName evidence="1">Uncharacterized protein</fullName>
    </submittedName>
</protein>
<proteinExistence type="predicted"/>
<dbReference type="STRING" id="1095629.A0A0C9YBG4"/>
<organism evidence="1 2">
    <name type="scientific">Laccaria amethystina LaAM-08-1</name>
    <dbReference type="NCBI Taxonomy" id="1095629"/>
    <lineage>
        <taxon>Eukaryota</taxon>
        <taxon>Fungi</taxon>
        <taxon>Dikarya</taxon>
        <taxon>Basidiomycota</taxon>
        <taxon>Agaricomycotina</taxon>
        <taxon>Agaricomycetes</taxon>
        <taxon>Agaricomycetidae</taxon>
        <taxon>Agaricales</taxon>
        <taxon>Agaricineae</taxon>
        <taxon>Hydnangiaceae</taxon>
        <taxon>Laccaria</taxon>
    </lineage>
</organism>
<reference evidence="2" key="2">
    <citation type="submission" date="2015-01" db="EMBL/GenBank/DDBJ databases">
        <title>Evolutionary Origins and Diversification of the Mycorrhizal Mutualists.</title>
        <authorList>
            <consortium name="DOE Joint Genome Institute"/>
            <consortium name="Mycorrhizal Genomics Consortium"/>
            <person name="Kohler A."/>
            <person name="Kuo A."/>
            <person name="Nagy L.G."/>
            <person name="Floudas D."/>
            <person name="Copeland A."/>
            <person name="Barry K.W."/>
            <person name="Cichocki N."/>
            <person name="Veneault-Fourrey C."/>
            <person name="LaButti K."/>
            <person name="Lindquist E.A."/>
            <person name="Lipzen A."/>
            <person name="Lundell T."/>
            <person name="Morin E."/>
            <person name="Murat C."/>
            <person name="Riley R."/>
            <person name="Ohm R."/>
            <person name="Sun H."/>
            <person name="Tunlid A."/>
            <person name="Henrissat B."/>
            <person name="Grigoriev I.V."/>
            <person name="Hibbett D.S."/>
            <person name="Martin F."/>
        </authorList>
    </citation>
    <scope>NUCLEOTIDE SEQUENCE [LARGE SCALE GENOMIC DNA]</scope>
    <source>
        <strain evidence="2">LaAM-08-1</strain>
    </source>
</reference>